<dbReference type="PANTHER" id="PTHR31147:SF33">
    <property type="entry name" value="N-HYDROXYCINNAMOYL_BENZOYLTRANSFERASE, PUTATIVE-RELATED"/>
    <property type="match status" value="1"/>
</dbReference>
<dbReference type="EMBL" id="KE345867">
    <property type="protein sequence ID" value="EXC19454.1"/>
    <property type="molecule type" value="Genomic_DNA"/>
</dbReference>
<evidence type="ECO:0000313" key="2">
    <source>
        <dbReference type="EMBL" id="EXC19454.1"/>
    </source>
</evidence>
<gene>
    <name evidence="2" type="ORF">L484_006149</name>
</gene>
<dbReference type="Proteomes" id="UP000030645">
    <property type="component" value="Unassembled WGS sequence"/>
</dbReference>
<organism evidence="2 3">
    <name type="scientific">Morus notabilis</name>
    <dbReference type="NCBI Taxonomy" id="981085"/>
    <lineage>
        <taxon>Eukaryota</taxon>
        <taxon>Viridiplantae</taxon>
        <taxon>Streptophyta</taxon>
        <taxon>Embryophyta</taxon>
        <taxon>Tracheophyta</taxon>
        <taxon>Spermatophyta</taxon>
        <taxon>Magnoliopsida</taxon>
        <taxon>eudicotyledons</taxon>
        <taxon>Gunneridae</taxon>
        <taxon>Pentapetalae</taxon>
        <taxon>rosids</taxon>
        <taxon>fabids</taxon>
        <taxon>Rosales</taxon>
        <taxon>Moraceae</taxon>
        <taxon>Moreae</taxon>
        <taxon>Morus</taxon>
    </lineage>
</organism>
<dbReference type="eggNOG" id="ENOG502QUVF">
    <property type="taxonomic scope" value="Eukaryota"/>
</dbReference>
<dbReference type="AlphaFoldDB" id="W9S7L9"/>
<protein>
    <submittedName>
        <fullName evidence="2">3'-N-debenzoyl-2'-deoxytaxol N-benzoyltransferase</fullName>
    </submittedName>
</protein>
<dbReference type="Pfam" id="PF02458">
    <property type="entry name" value="Transferase"/>
    <property type="match status" value="1"/>
</dbReference>
<dbReference type="InterPro" id="IPR023213">
    <property type="entry name" value="CAT-like_dom_sf"/>
</dbReference>
<keyword evidence="2" id="KW-0808">Transferase</keyword>
<dbReference type="STRING" id="981085.W9S7L9"/>
<dbReference type="InterPro" id="IPR050898">
    <property type="entry name" value="Plant_acyltransferase"/>
</dbReference>
<name>W9S7L9_9ROSA</name>
<evidence type="ECO:0000256" key="1">
    <source>
        <dbReference type="ARBA" id="ARBA00009861"/>
    </source>
</evidence>
<accession>W9S7L9</accession>
<reference evidence="3" key="1">
    <citation type="submission" date="2013-01" db="EMBL/GenBank/DDBJ databases">
        <title>Draft Genome Sequence of a Mulberry Tree, Morus notabilis C.K. Schneid.</title>
        <authorList>
            <person name="He N."/>
            <person name="Zhao S."/>
        </authorList>
    </citation>
    <scope>NUCLEOTIDE SEQUENCE</scope>
</reference>
<dbReference type="GO" id="GO:0016740">
    <property type="term" value="F:transferase activity"/>
    <property type="evidence" value="ECO:0007669"/>
    <property type="project" value="UniProtKB-KW"/>
</dbReference>
<comment type="similarity">
    <text evidence="1">Belongs to the plant acyltransferase family.</text>
</comment>
<keyword evidence="3" id="KW-1185">Reference proteome</keyword>
<dbReference type="Gene3D" id="3.30.559.10">
    <property type="entry name" value="Chloramphenicol acetyltransferase-like domain"/>
    <property type="match status" value="1"/>
</dbReference>
<evidence type="ECO:0000313" key="3">
    <source>
        <dbReference type="Proteomes" id="UP000030645"/>
    </source>
</evidence>
<dbReference type="OrthoDB" id="671439at2759"/>
<proteinExistence type="inferred from homology"/>
<dbReference type="KEGG" id="mnt:21389589"/>
<dbReference type="PANTHER" id="PTHR31147">
    <property type="entry name" value="ACYL TRANSFERASE 4"/>
    <property type="match status" value="1"/>
</dbReference>
<dbReference type="GO" id="GO:0009836">
    <property type="term" value="P:fruit ripening, climacteric"/>
    <property type="evidence" value="ECO:0007669"/>
    <property type="project" value="UniProtKB-ARBA"/>
</dbReference>
<sequence>MQKFIVVRGQFFNLAAGLARGEVSGPPVQPVWDREKLGPRDPPRVEPPIGEFLRLDKGLSPYEQDIGPVVRASFDVSDACLDRFKKELLDRSGSSFTTFEALGAFMWRAKIKATKIPGDEIVKYAYFLNIRKLVKPPLPPTFWGNACVPIYTKTSAKDLVEKPIWEAADLIKKSKRHATDEYVRSYIDFQSLHYAEGISAGKDVSGFTDWRHLGHSTVDFGWGGPVAVLPLSRHFLGSVEPCYFLPYLTASVGKKDGFKVSITLRESAMPAFKAEMDKFGRGDFGFS</sequence>